<feature type="region of interest" description="Disordered" evidence="3">
    <location>
        <begin position="1"/>
        <end position="22"/>
    </location>
</feature>
<dbReference type="PANTHER" id="PTHR22175:SF0">
    <property type="entry name" value="SMALL ACIDIC PROTEIN"/>
    <property type="match status" value="1"/>
</dbReference>
<dbReference type="HOGENOM" id="CLU_1735537_0_0_1"/>
<reference evidence="6" key="1">
    <citation type="submission" date="2003-08" db="EMBL/GenBank/DDBJ databases">
        <authorList>
            <person name="Birren B."/>
            <person name="Nusbaum C."/>
            <person name="Abebe A."/>
            <person name="Abouelleil A."/>
            <person name="Adekoya E."/>
            <person name="Ait-zahra M."/>
            <person name="Allen N."/>
            <person name="Allen T."/>
            <person name="An P."/>
            <person name="Anderson M."/>
            <person name="Anderson S."/>
            <person name="Arachchi H."/>
            <person name="Armbruster J."/>
            <person name="Bachantsang P."/>
            <person name="Baldwin J."/>
            <person name="Barry A."/>
            <person name="Bayul T."/>
            <person name="Blitshsteyn B."/>
            <person name="Bloom T."/>
            <person name="Blye J."/>
            <person name="Boguslavskiy L."/>
            <person name="Borowsky M."/>
            <person name="Boukhgalter B."/>
            <person name="Brunache A."/>
            <person name="Butler J."/>
            <person name="Calixte N."/>
            <person name="Calvo S."/>
            <person name="Camarata J."/>
            <person name="Campo K."/>
            <person name="Chang J."/>
            <person name="Cheshatsang Y."/>
            <person name="Citroen M."/>
            <person name="Collymore A."/>
            <person name="Considine T."/>
            <person name="Cook A."/>
            <person name="Cooke P."/>
            <person name="Corum B."/>
            <person name="Cuomo C."/>
            <person name="David R."/>
            <person name="Dawoe T."/>
            <person name="Degray S."/>
            <person name="Dodge S."/>
            <person name="Dooley K."/>
            <person name="Dorje P."/>
            <person name="Dorjee K."/>
            <person name="Dorris L."/>
            <person name="Duffey N."/>
            <person name="Dupes A."/>
            <person name="Elkins T."/>
            <person name="Engels R."/>
            <person name="Erickson J."/>
            <person name="Farina A."/>
            <person name="Faro S."/>
            <person name="Ferreira P."/>
            <person name="Fischer H."/>
            <person name="Fitzgerald M."/>
            <person name="Foley K."/>
            <person name="Gage D."/>
            <person name="Galagan J."/>
            <person name="Gearin G."/>
            <person name="Gnerre S."/>
            <person name="Gnirke A."/>
            <person name="Goyette A."/>
            <person name="Graham J."/>
            <person name="Grandbois E."/>
            <person name="Gyaltsen K."/>
            <person name="Hafez N."/>
            <person name="Hagopian D."/>
            <person name="Hagos B."/>
            <person name="Hall J."/>
            <person name="Hatcher B."/>
            <person name="Heller A."/>
            <person name="Higgins H."/>
            <person name="Honan T."/>
            <person name="Horn A."/>
            <person name="Houde N."/>
            <person name="Hughes L."/>
            <person name="Hulme W."/>
            <person name="Husby E."/>
            <person name="Iliev I."/>
            <person name="Jaffe D."/>
            <person name="Jones C."/>
            <person name="Kamal M."/>
            <person name="Kamat A."/>
            <person name="Kamvysselis M."/>
            <person name="Karlsson E."/>
            <person name="Kells C."/>
            <person name="Kieu A."/>
            <person name="Kisner P."/>
            <person name="Kodira C."/>
            <person name="Kulbokas E."/>
            <person name="Labutti K."/>
            <person name="Lama D."/>
            <person name="Landers T."/>
            <person name="Leger J."/>
            <person name="Levine S."/>
            <person name="Lewis D."/>
            <person name="Lewis T."/>
            <person name="Lindblad-toh K."/>
            <person name="Liu X."/>
            <person name="Lokyitsang T."/>
            <person name="Lokyitsang Y."/>
            <person name="Lucien O."/>
            <person name="Lui A."/>
            <person name="Ma L.J."/>
            <person name="Mabbitt R."/>
            <person name="Macdonald J."/>
            <person name="Maclean C."/>
            <person name="Major J."/>
            <person name="Manning J."/>
            <person name="Marabella R."/>
            <person name="Maru K."/>
            <person name="Matthews C."/>
            <person name="Mauceli E."/>
            <person name="Mccarthy M."/>
            <person name="Mcdonough S."/>
            <person name="Mcghee T."/>
            <person name="Meldrim J."/>
            <person name="Meneus L."/>
            <person name="Mesirov J."/>
            <person name="Mihalev A."/>
            <person name="Mihova T."/>
            <person name="Mikkelsen T."/>
            <person name="Mlenga V."/>
            <person name="Moru K."/>
            <person name="Mozes J."/>
            <person name="Mulrain L."/>
            <person name="Munson G."/>
            <person name="Naylor J."/>
            <person name="Newes C."/>
            <person name="Nguyen C."/>
            <person name="Nguyen N."/>
            <person name="Nguyen T."/>
            <person name="Nicol R."/>
            <person name="Nielsen C."/>
            <person name="Nizzari M."/>
            <person name="Norbu C."/>
            <person name="Norbu N."/>
            <person name="O'donnell P."/>
            <person name="Okoawo O."/>
            <person name="O'leary S."/>
            <person name="Omotosho B."/>
            <person name="O'neill K."/>
            <person name="Osman S."/>
            <person name="Parker S."/>
            <person name="Perrin D."/>
            <person name="Phunkhang P."/>
            <person name="Piqani B."/>
            <person name="Purcell S."/>
            <person name="Rachupka T."/>
            <person name="Ramasamy U."/>
            <person name="Rameau R."/>
            <person name="Ray V."/>
            <person name="Raymond C."/>
            <person name="Retta R."/>
            <person name="Richardson S."/>
            <person name="Rise C."/>
            <person name="Rodriguez J."/>
            <person name="Rogers J."/>
            <person name="Rogov P."/>
            <person name="Rutman M."/>
            <person name="Schupbach R."/>
            <person name="Seaman C."/>
            <person name="Settipalli S."/>
            <person name="Sharpe T."/>
            <person name="Sheridan J."/>
            <person name="Sherpa N."/>
            <person name="Shi J."/>
            <person name="Smirnov S."/>
            <person name="Smith C."/>
            <person name="Sougnez C."/>
            <person name="Spencer B."/>
            <person name="Stalker J."/>
            <person name="Stange-thomann N."/>
            <person name="Stavropoulos S."/>
            <person name="Stetson K."/>
            <person name="Stone C."/>
            <person name="Stone S."/>
            <person name="Stubbs M."/>
            <person name="Talamas J."/>
            <person name="Tchuinga P."/>
            <person name="Tenzing P."/>
            <person name="Tesfaye S."/>
            <person name="Theodore J."/>
            <person name="Thoulutsang Y."/>
            <person name="Topham K."/>
            <person name="Towey S."/>
            <person name="Tsamla T."/>
            <person name="Tsomo N."/>
            <person name="Vallee D."/>
            <person name="Vassiliev H."/>
            <person name="Venkataraman V."/>
            <person name="Vinson J."/>
            <person name="Vo A."/>
            <person name="Wade C."/>
            <person name="Wang S."/>
            <person name="Wangchuk T."/>
            <person name="Wangdi T."/>
            <person name="Whittaker C."/>
            <person name="Wilkinson J."/>
            <person name="Wu Y."/>
            <person name="Wyman D."/>
            <person name="Yadav S."/>
            <person name="Yang S."/>
            <person name="Yang X."/>
            <person name="Yeager S."/>
            <person name="Yee E."/>
            <person name="Young G."/>
            <person name="Zainoun J."/>
            <person name="Zembeck L."/>
            <person name="Zimmer A."/>
            <person name="Zody M."/>
            <person name="Lander E."/>
        </authorList>
    </citation>
    <scope>NUCLEOTIDE SEQUENCE [LARGE SCALE GENOMIC DNA]</scope>
</reference>
<feature type="compositionally biased region" description="Basic residues" evidence="3">
    <location>
        <begin position="99"/>
        <end position="109"/>
    </location>
</feature>
<evidence type="ECO:0000256" key="1">
    <source>
        <dbReference type="ARBA" id="ARBA00006502"/>
    </source>
</evidence>
<dbReference type="Ensembl" id="ENSCSAVT00000011178.1">
    <property type="protein sequence ID" value="ENSCSAVP00000011047.1"/>
    <property type="gene ID" value="ENSCSAVG00000006461.1"/>
</dbReference>
<dbReference type="Proteomes" id="UP000007875">
    <property type="component" value="Unassembled WGS sequence"/>
</dbReference>
<keyword evidence="6" id="KW-1185">Reference proteome</keyword>
<evidence type="ECO:0000313" key="5">
    <source>
        <dbReference type="Ensembl" id="ENSCSAVP00000011047.1"/>
    </source>
</evidence>
<dbReference type="PANTHER" id="PTHR22175">
    <property type="entry name" value="SMALL ACIDIC PROTEIN-RELATED"/>
    <property type="match status" value="1"/>
</dbReference>
<dbReference type="InterPro" id="IPR026714">
    <property type="entry name" value="SMAP"/>
</dbReference>
<dbReference type="AlphaFoldDB" id="H2Z0D5"/>
<feature type="region of interest" description="Disordered" evidence="3">
    <location>
        <begin position="69"/>
        <end position="134"/>
    </location>
</feature>
<sequence length="151" mass="16979">AKDTEVKGDPNQSETDETNNCDQQKLLRLLGGQKNKNAAAATRWVSKSLTKDEGKKLTEGLEQQYNNSLSHKLSGKARRHVGLGFGQDEESATSTNKDRTRRSRSRSPIRSRDNEPSQSSETNHEKTCSAQKSITSIDKKKFYMQFKKSES</sequence>
<evidence type="ECO:0000256" key="2">
    <source>
        <dbReference type="ARBA" id="ARBA00016161"/>
    </source>
</evidence>
<comment type="similarity">
    <text evidence="1">Belongs to the SMAP family.</text>
</comment>
<dbReference type="InterPro" id="IPR028124">
    <property type="entry name" value="SMAP_dom"/>
</dbReference>
<protein>
    <recommendedName>
        <fullName evidence="2">Small acidic protein</fullName>
    </recommendedName>
</protein>
<organism evidence="5 6">
    <name type="scientific">Ciona savignyi</name>
    <name type="common">Pacific transparent sea squirt</name>
    <dbReference type="NCBI Taxonomy" id="51511"/>
    <lineage>
        <taxon>Eukaryota</taxon>
        <taxon>Metazoa</taxon>
        <taxon>Chordata</taxon>
        <taxon>Tunicata</taxon>
        <taxon>Ascidiacea</taxon>
        <taxon>Phlebobranchia</taxon>
        <taxon>Cionidae</taxon>
        <taxon>Ciona</taxon>
    </lineage>
</organism>
<reference evidence="5" key="2">
    <citation type="submission" date="2025-08" db="UniProtKB">
        <authorList>
            <consortium name="Ensembl"/>
        </authorList>
    </citation>
    <scope>IDENTIFICATION</scope>
</reference>
<reference evidence="5" key="3">
    <citation type="submission" date="2025-09" db="UniProtKB">
        <authorList>
            <consortium name="Ensembl"/>
        </authorList>
    </citation>
    <scope>IDENTIFICATION</scope>
</reference>
<evidence type="ECO:0000313" key="6">
    <source>
        <dbReference type="Proteomes" id="UP000007875"/>
    </source>
</evidence>
<feature type="domain" description="Small acidic protein-like" evidence="4">
    <location>
        <begin position="18"/>
        <end position="84"/>
    </location>
</feature>
<dbReference type="InParanoid" id="H2Z0D5"/>
<evidence type="ECO:0000256" key="3">
    <source>
        <dbReference type="SAM" id="MobiDB-lite"/>
    </source>
</evidence>
<evidence type="ECO:0000259" key="4">
    <source>
        <dbReference type="Pfam" id="PF15477"/>
    </source>
</evidence>
<dbReference type="OMA" id="FYMQFKK"/>
<dbReference type="GeneTree" id="ENSGT00390000000687"/>
<proteinExistence type="inferred from homology"/>
<dbReference type="Pfam" id="PF15477">
    <property type="entry name" value="SMAP"/>
    <property type="match status" value="1"/>
</dbReference>
<accession>H2Z0D5</accession>
<name>H2Z0D5_CIOSA</name>